<dbReference type="Pfam" id="PF05651">
    <property type="entry name" value="Diacid_rec"/>
    <property type="match status" value="1"/>
</dbReference>
<dbReference type="RefSeq" id="WP_284132602.1">
    <property type="nucleotide sequence ID" value="NZ_JASKYM010000003.1"/>
</dbReference>
<dbReference type="Pfam" id="PF13556">
    <property type="entry name" value="HTH_30"/>
    <property type="match status" value="1"/>
</dbReference>
<dbReference type="InterPro" id="IPR051448">
    <property type="entry name" value="CdaR-like_regulators"/>
</dbReference>
<evidence type="ECO:0000313" key="6">
    <source>
        <dbReference type="Proteomes" id="UP001301012"/>
    </source>
</evidence>
<name>A0ABT7EAF1_9FIRM</name>
<protein>
    <submittedName>
        <fullName evidence="5">Sugar diacid recognition domain-containing protein</fullName>
    </submittedName>
</protein>
<dbReference type="PANTHER" id="PTHR33744:SF16">
    <property type="entry name" value="CARBOHYDRATE DIACID REGULATOR"/>
    <property type="match status" value="1"/>
</dbReference>
<dbReference type="Gene3D" id="1.10.10.2840">
    <property type="entry name" value="PucR C-terminal helix-turn-helix domain"/>
    <property type="match status" value="1"/>
</dbReference>
<dbReference type="Pfam" id="PF17853">
    <property type="entry name" value="GGDEF_2"/>
    <property type="match status" value="1"/>
</dbReference>
<evidence type="ECO:0000259" key="4">
    <source>
        <dbReference type="Pfam" id="PF17853"/>
    </source>
</evidence>
<comment type="caution">
    <text evidence="5">The sequence shown here is derived from an EMBL/GenBank/DDBJ whole genome shotgun (WGS) entry which is preliminary data.</text>
</comment>
<dbReference type="PANTHER" id="PTHR33744">
    <property type="entry name" value="CARBOHYDRATE DIACID REGULATOR"/>
    <property type="match status" value="1"/>
</dbReference>
<feature type="domain" description="Putative sugar diacid recognition" evidence="2">
    <location>
        <begin position="9"/>
        <end position="135"/>
    </location>
</feature>
<accession>A0ABT7EAF1</accession>
<dbReference type="InterPro" id="IPR041522">
    <property type="entry name" value="CdaR_GGDEF"/>
</dbReference>
<evidence type="ECO:0000259" key="2">
    <source>
        <dbReference type="Pfam" id="PF05651"/>
    </source>
</evidence>
<evidence type="ECO:0000313" key="5">
    <source>
        <dbReference type="EMBL" id="MDK2563662.1"/>
    </source>
</evidence>
<dbReference type="InterPro" id="IPR025736">
    <property type="entry name" value="PucR_C-HTH_dom"/>
</dbReference>
<comment type="similarity">
    <text evidence="1">Belongs to the CdaR family.</text>
</comment>
<keyword evidence="6" id="KW-1185">Reference proteome</keyword>
<gene>
    <name evidence="5" type="ORF">QOZ84_08870</name>
</gene>
<dbReference type="EMBL" id="JASKYM010000003">
    <property type="protein sequence ID" value="MDK2563662.1"/>
    <property type="molecule type" value="Genomic_DNA"/>
</dbReference>
<evidence type="ECO:0000259" key="3">
    <source>
        <dbReference type="Pfam" id="PF13556"/>
    </source>
</evidence>
<evidence type="ECO:0000256" key="1">
    <source>
        <dbReference type="ARBA" id="ARBA00006754"/>
    </source>
</evidence>
<organism evidence="5 6">
    <name type="scientific">Romboutsia sedimentorum</name>
    <dbReference type="NCBI Taxonomy" id="1368474"/>
    <lineage>
        <taxon>Bacteria</taxon>
        <taxon>Bacillati</taxon>
        <taxon>Bacillota</taxon>
        <taxon>Clostridia</taxon>
        <taxon>Peptostreptococcales</taxon>
        <taxon>Peptostreptococcaceae</taxon>
        <taxon>Romboutsia</taxon>
    </lineage>
</organism>
<sequence length="363" mass="41889">MAINKINLNLAQEIVKAVKEVVDKDINFIDINGIIIGSTDKNRLNTFHQAGYKAIKTLNNITVGDNDEYEGSKKGINYPIKINKTAVGAIGITGEPSEISKFGFLVTKITEIFIKEQQLNYKHEADKQRINYVVKSLIYDDVEDKLEIEGILKEFNISINQKFAVVIMKINRNHSVSDLEIIENDIKKVFDTMGNIFKIYIYPNEFIALVNEERYKKLKTVYFDTLKKYKGNLSGGVGQLKGLYETHKSYQEARIALKYSTKNNKILTYIDSLNLEIILESIDTQMKNQYIEKILKSLDESEISLLENYYKNDMSLKQTAQDLYIHKNTLQYKLEKINQKCKLNPRSFNDSVILYLAITMKRT</sequence>
<dbReference type="Proteomes" id="UP001301012">
    <property type="component" value="Unassembled WGS sequence"/>
</dbReference>
<feature type="domain" description="PucR C-terminal helix-turn-helix" evidence="3">
    <location>
        <begin position="305"/>
        <end position="358"/>
    </location>
</feature>
<dbReference type="InterPro" id="IPR008599">
    <property type="entry name" value="Diacid_rec"/>
</dbReference>
<dbReference type="InterPro" id="IPR042070">
    <property type="entry name" value="PucR_C-HTH_sf"/>
</dbReference>
<reference evidence="5 6" key="1">
    <citation type="submission" date="2023-05" db="EMBL/GenBank/DDBJ databases">
        <title>Rombocin, a short stable natural nisin variant, displays selective antimicrobial activity against Listeria monocytogenes and employs dual mode of action to kill target bacterial strains.</title>
        <authorList>
            <person name="Wambui J."/>
            <person name="Stephan R."/>
            <person name="Kuipers O.P."/>
        </authorList>
    </citation>
    <scope>NUCLEOTIDE SEQUENCE [LARGE SCALE GENOMIC DNA]</scope>
    <source>
        <strain evidence="5 6">RC002</strain>
    </source>
</reference>
<feature type="domain" description="CdaR GGDEF-like" evidence="4">
    <location>
        <begin position="144"/>
        <end position="258"/>
    </location>
</feature>
<proteinExistence type="inferred from homology"/>